<evidence type="ECO:0008006" key="3">
    <source>
        <dbReference type="Google" id="ProtNLM"/>
    </source>
</evidence>
<proteinExistence type="predicted"/>
<organism evidence="1 2">
    <name type="scientific">Arctia plantaginis</name>
    <name type="common">Wood tiger moth</name>
    <name type="synonym">Phalaena plantaginis</name>
    <dbReference type="NCBI Taxonomy" id="874455"/>
    <lineage>
        <taxon>Eukaryota</taxon>
        <taxon>Metazoa</taxon>
        <taxon>Ecdysozoa</taxon>
        <taxon>Arthropoda</taxon>
        <taxon>Hexapoda</taxon>
        <taxon>Insecta</taxon>
        <taxon>Pterygota</taxon>
        <taxon>Neoptera</taxon>
        <taxon>Endopterygota</taxon>
        <taxon>Lepidoptera</taxon>
        <taxon>Glossata</taxon>
        <taxon>Ditrysia</taxon>
        <taxon>Noctuoidea</taxon>
        <taxon>Erebidae</taxon>
        <taxon>Arctiinae</taxon>
        <taxon>Arctia</taxon>
    </lineage>
</organism>
<dbReference type="PANTHER" id="PTHR21055">
    <property type="entry name" value="PROTEIN PHOSPHATASE 1 REGULATORY SUBUNIT 36"/>
    <property type="match status" value="1"/>
</dbReference>
<dbReference type="OrthoDB" id="6133291at2759"/>
<dbReference type="Pfam" id="PF14895">
    <property type="entry name" value="PPPI_inhib"/>
    <property type="match status" value="1"/>
</dbReference>
<dbReference type="Proteomes" id="UP000494256">
    <property type="component" value="Unassembled WGS sequence"/>
</dbReference>
<dbReference type="PANTHER" id="PTHR21055:SF3">
    <property type="entry name" value="PROTEIN PHOSPHATASE 1 REGULATORY SUBUNIT 36"/>
    <property type="match status" value="1"/>
</dbReference>
<protein>
    <recommendedName>
        <fullName evidence="3">Protein phosphatase 1 regulatory subunit 36</fullName>
    </recommendedName>
</protein>
<comment type="caution">
    <text evidence="1">The sequence shown here is derived from an EMBL/GenBank/DDBJ whole genome shotgun (WGS) entry which is preliminary data.</text>
</comment>
<name>A0A8S0ZSX7_ARCPL</name>
<evidence type="ECO:0000313" key="1">
    <source>
        <dbReference type="EMBL" id="CAB3236214.1"/>
    </source>
</evidence>
<reference evidence="1 2" key="1">
    <citation type="submission" date="2020-04" db="EMBL/GenBank/DDBJ databases">
        <authorList>
            <person name="Wallbank WR R."/>
            <person name="Pardo Diaz C."/>
            <person name="Kozak K."/>
            <person name="Martin S."/>
            <person name="Jiggins C."/>
            <person name="Moest M."/>
            <person name="Warren A I."/>
            <person name="Byers J.R.P. K."/>
            <person name="Montejo-Kovacevich G."/>
            <person name="Yen C E."/>
        </authorList>
    </citation>
    <scope>NUCLEOTIDE SEQUENCE [LARGE SCALE GENOMIC DNA]</scope>
</reference>
<dbReference type="GO" id="GO:0019902">
    <property type="term" value="F:phosphatase binding"/>
    <property type="evidence" value="ECO:0007669"/>
    <property type="project" value="InterPro"/>
</dbReference>
<dbReference type="AlphaFoldDB" id="A0A8S0ZSX7"/>
<sequence>MSEDDEEGFFGGLYEDGHWVWDEVTAALIFVSDRPPVPVQTKKATTKVATGVIVFRDDLDLIEQFRYRRRYQRKLEPGQLDVITLQDVIDLAIYTAPVQILSPILINMLHLPTMERFLRALILCSAYYLQVSDEMTFRTLDLEAKVRTPYSEIVEYEFQENLSDLRILVGKEYCVMLIGGADTKNYHHMGPAKKRKSLSDKDARLFETLLRMCVQIVWLALGRKSFHLVELEINRLFKTQIFNSVEHTMKTGYITKMTPEERAVLLGCCVKNYKKLNSRSPLSNEVFCFREIDYRMMGLGVVQPHEKTRRQQYLWHLIAGKEENLAKIDATLDVKSKATVSSRGNTIDTTKSTITKTELYPPIIIPTKSSRDTGIPLYFPDETEPPRRINNVQRLRWQNRLMKLLESSKTSVRKEVF</sequence>
<evidence type="ECO:0000313" key="2">
    <source>
        <dbReference type="Proteomes" id="UP000494256"/>
    </source>
</evidence>
<accession>A0A8S0ZSX7</accession>
<dbReference type="EMBL" id="CADEBD010000300">
    <property type="protein sequence ID" value="CAB3236214.1"/>
    <property type="molecule type" value="Genomic_DNA"/>
</dbReference>
<dbReference type="InterPro" id="IPR026142">
    <property type="entry name" value="Pro_pase_1_reg_su_36"/>
</dbReference>
<gene>
    <name evidence="1" type="ORF">APLA_LOCUS7305</name>
</gene>